<reference evidence="2" key="1">
    <citation type="journal article" date="2021" name="Proc. Natl. Acad. Sci. U.S.A.">
        <title>A Catalog of Tens of Thousands of Viruses from Human Metagenomes Reveals Hidden Associations with Chronic Diseases.</title>
        <authorList>
            <person name="Tisza M.J."/>
            <person name="Buck C.B."/>
        </authorList>
    </citation>
    <scope>NUCLEOTIDE SEQUENCE</scope>
    <source>
        <strain evidence="2">Ctgr818</strain>
    </source>
</reference>
<organism evidence="2">
    <name type="scientific">Myoviridae sp. ctgr818</name>
    <dbReference type="NCBI Taxonomy" id="2825150"/>
    <lineage>
        <taxon>Viruses</taxon>
        <taxon>Duplodnaviria</taxon>
        <taxon>Heunggongvirae</taxon>
        <taxon>Uroviricota</taxon>
        <taxon>Caudoviricetes</taxon>
    </lineage>
</organism>
<dbReference type="EMBL" id="BK015395">
    <property type="protein sequence ID" value="DAE04841.1"/>
    <property type="molecule type" value="Genomic_DNA"/>
</dbReference>
<keyword evidence="1" id="KW-0472">Membrane</keyword>
<evidence type="ECO:0000256" key="1">
    <source>
        <dbReference type="SAM" id="Phobius"/>
    </source>
</evidence>
<proteinExistence type="predicted"/>
<keyword evidence="1" id="KW-1133">Transmembrane helix</keyword>
<sequence length="59" mass="7179">MQCFVPSFAITPSFSNSFIKALYFIAFLLEFLNNKRWKLPTFILYTKLYINTIKYFNYF</sequence>
<protein>
    <submittedName>
        <fullName evidence="2">Uncharacterized protein</fullName>
    </submittedName>
</protein>
<keyword evidence="1" id="KW-0812">Transmembrane</keyword>
<accession>A0A8S5PEN8</accession>
<evidence type="ECO:0000313" key="2">
    <source>
        <dbReference type="EMBL" id="DAE04841.1"/>
    </source>
</evidence>
<feature type="transmembrane region" description="Helical" evidence="1">
    <location>
        <begin position="14"/>
        <end position="32"/>
    </location>
</feature>
<name>A0A8S5PEN8_9CAUD</name>